<reference evidence="3" key="1">
    <citation type="submission" date="2020-02" db="EMBL/GenBank/DDBJ databases">
        <authorList>
            <person name="Meier V. D."/>
        </authorList>
    </citation>
    <scope>NUCLEOTIDE SEQUENCE</scope>
    <source>
        <strain evidence="3">AVDCRST_MAG24</strain>
    </source>
</reference>
<sequence length="192" mass="20242">MRAGWGAVVLTGGTAARMGGADKATLELGGSTLLERALAATSAAAEVVVVGEPVPTSRPVTWTREQPARGGPAAGLLAGLDAFPERPELVAVLAVDMPQVSPQTFTRLTAALEQQDVDGALLLDEGGRRQLLCAVYRSAALQRARPRERAEEHGLPVRALLGPLRLAEVPALADEARDVDTWEDLRALRDPT</sequence>
<dbReference type="PANTHER" id="PTHR19136">
    <property type="entry name" value="MOLYBDENUM COFACTOR GUANYLYLTRANSFERASE"/>
    <property type="match status" value="1"/>
</dbReference>
<keyword evidence="1" id="KW-0808">Transferase</keyword>
<dbReference type="Pfam" id="PF12804">
    <property type="entry name" value="NTP_transf_3"/>
    <property type="match status" value="1"/>
</dbReference>
<dbReference type="Gene3D" id="3.90.550.10">
    <property type="entry name" value="Spore Coat Polysaccharide Biosynthesis Protein SpsA, Chain A"/>
    <property type="match status" value="1"/>
</dbReference>
<evidence type="ECO:0000313" key="3">
    <source>
        <dbReference type="EMBL" id="CAA9331330.1"/>
    </source>
</evidence>
<dbReference type="InterPro" id="IPR029044">
    <property type="entry name" value="Nucleotide-diphossugar_trans"/>
</dbReference>
<protein>
    <recommendedName>
        <fullName evidence="2">MobA-like NTP transferase domain-containing protein</fullName>
    </recommendedName>
</protein>
<dbReference type="InterPro" id="IPR025877">
    <property type="entry name" value="MobA-like_NTP_Trfase"/>
</dbReference>
<dbReference type="SUPFAM" id="SSF53448">
    <property type="entry name" value="Nucleotide-diphospho-sugar transferases"/>
    <property type="match status" value="1"/>
</dbReference>
<dbReference type="PANTHER" id="PTHR19136:SF81">
    <property type="entry name" value="MOLYBDENUM COFACTOR GUANYLYLTRANSFERASE"/>
    <property type="match status" value="1"/>
</dbReference>
<organism evidence="3">
    <name type="scientific">uncultured Nocardioidaceae bacterium</name>
    <dbReference type="NCBI Taxonomy" id="253824"/>
    <lineage>
        <taxon>Bacteria</taxon>
        <taxon>Bacillati</taxon>
        <taxon>Actinomycetota</taxon>
        <taxon>Actinomycetes</taxon>
        <taxon>Propionibacteriales</taxon>
        <taxon>Nocardioidaceae</taxon>
        <taxon>environmental samples</taxon>
    </lineage>
</organism>
<gene>
    <name evidence="3" type="ORF">AVDCRST_MAG24-824</name>
</gene>
<evidence type="ECO:0000256" key="1">
    <source>
        <dbReference type="ARBA" id="ARBA00022679"/>
    </source>
</evidence>
<dbReference type="EMBL" id="CADCUF010000132">
    <property type="protein sequence ID" value="CAA9331330.1"/>
    <property type="molecule type" value="Genomic_DNA"/>
</dbReference>
<dbReference type="GO" id="GO:0016779">
    <property type="term" value="F:nucleotidyltransferase activity"/>
    <property type="evidence" value="ECO:0007669"/>
    <property type="project" value="UniProtKB-ARBA"/>
</dbReference>
<proteinExistence type="predicted"/>
<feature type="domain" description="MobA-like NTP transferase" evidence="2">
    <location>
        <begin position="7"/>
        <end position="145"/>
    </location>
</feature>
<evidence type="ECO:0000259" key="2">
    <source>
        <dbReference type="Pfam" id="PF12804"/>
    </source>
</evidence>
<dbReference type="AlphaFoldDB" id="A0A6J4LG67"/>
<accession>A0A6J4LG67</accession>
<name>A0A6J4LG67_9ACTN</name>